<evidence type="ECO:0000313" key="2">
    <source>
        <dbReference type="Proteomes" id="UP001346149"/>
    </source>
</evidence>
<dbReference type="EMBL" id="JAXQNO010000010">
    <property type="protein sequence ID" value="KAK4790244.1"/>
    <property type="molecule type" value="Genomic_DNA"/>
</dbReference>
<name>A0AAN7LSA9_TRANT</name>
<accession>A0AAN7LSA9</accession>
<protein>
    <submittedName>
        <fullName evidence="1">Uncharacterized protein</fullName>
    </submittedName>
</protein>
<dbReference type="AlphaFoldDB" id="A0AAN7LSA9"/>
<evidence type="ECO:0000313" key="1">
    <source>
        <dbReference type="EMBL" id="KAK4790244.1"/>
    </source>
</evidence>
<dbReference type="Proteomes" id="UP001346149">
    <property type="component" value="Unassembled WGS sequence"/>
</dbReference>
<reference evidence="1 2" key="1">
    <citation type="journal article" date="2023" name="Hortic Res">
        <title>Pangenome of water caltrop reveals structural variations and asymmetric subgenome divergence after allopolyploidization.</title>
        <authorList>
            <person name="Zhang X."/>
            <person name="Chen Y."/>
            <person name="Wang L."/>
            <person name="Yuan Y."/>
            <person name="Fang M."/>
            <person name="Shi L."/>
            <person name="Lu R."/>
            <person name="Comes H.P."/>
            <person name="Ma Y."/>
            <person name="Chen Y."/>
            <person name="Huang G."/>
            <person name="Zhou Y."/>
            <person name="Zheng Z."/>
            <person name="Qiu Y."/>
        </authorList>
    </citation>
    <scope>NUCLEOTIDE SEQUENCE [LARGE SCALE GENOMIC DNA]</scope>
    <source>
        <strain evidence="1">F231</strain>
    </source>
</reference>
<keyword evidence="2" id="KW-1185">Reference proteome</keyword>
<organism evidence="1 2">
    <name type="scientific">Trapa natans</name>
    <name type="common">Water chestnut</name>
    <dbReference type="NCBI Taxonomy" id="22666"/>
    <lineage>
        <taxon>Eukaryota</taxon>
        <taxon>Viridiplantae</taxon>
        <taxon>Streptophyta</taxon>
        <taxon>Embryophyta</taxon>
        <taxon>Tracheophyta</taxon>
        <taxon>Spermatophyta</taxon>
        <taxon>Magnoliopsida</taxon>
        <taxon>eudicotyledons</taxon>
        <taxon>Gunneridae</taxon>
        <taxon>Pentapetalae</taxon>
        <taxon>rosids</taxon>
        <taxon>malvids</taxon>
        <taxon>Myrtales</taxon>
        <taxon>Lythraceae</taxon>
        <taxon>Trapa</taxon>
    </lineage>
</organism>
<proteinExistence type="predicted"/>
<sequence length="79" mass="8944">MDFNCSYMFDFVHVSGGVDISMNTHLKTVKLILDGKNLGGLTGTWSWSWTRVRALRLRSQESTLGLCIMLRHKNLIVSS</sequence>
<comment type="caution">
    <text evidence="1">The sequence shown here is derived from an EMBL/GenBank/DDBJ whole genome shotgun (WGS) entry which is preliminary data.</text>
</comment>
<gene>
    <name evidence="1" type="ORF">SAY86_017548</name>
</gene>